<dbReference type="GO" id="GO:0006935">
    <property type="term" value="P:chemotaxis"/>
    <property type="evidence" value="ECO:0007669"/>
    <property type="project" value="UniProtKB-KW"/>
</dbReference>
<keyword evidence="9" id="KW-1185">Reference proteome</keyword>
<dbReference type="InterPro" id="IPR051310">
    <property type="entry name" value="MCP_chemotaxis"/>
</dbReference>
<feature type="domain" description="Methyl-accepting transducer" evidence="6">
    <location>
        <begin position="175"/>
        <end position="404"/>
    </location>
</feature>
<name>A0A1H6TRM7_9GAMM</name>
<evidence type="ECO:0000256" key="5">
    <source>
        <dbReference type="SAM" id="Phobius"/>
    </source>
</evidence>
<dbReference type="InterPro" id="IPR004090">
    <property type="entry name" value="Chemotax_Me-accpt_rcpt"/>
</dbReference>
<evidence type="ECO:0000259" key="6">
    <source>
        <dbReference type="PROSITE" id="PS50111"/>
    </source>
</evidence>
<dbReference type="SMART" id="SM00283">
    <property type="entry name" value="MA"/>
    <property type="match status" value="1"/>
</dbReference>
<evidence type="ECO:0000256" key="2">
    <source>
        <dbReference type="ARBA" id="ARBA00023224"/>
    </source>
</evidence>
<dbReference type="GO" id="GO:0005886">
    <property type="term" value="C:plasma membrane"/>
    <property type="evidence" value="ECO:0007669"/>
    <property type="project" value="TreeGrafter"/>
</dbReference>
<dbReference type="OrthoDB" id="2489132at2"/>
<dbReference type="Proteomes" id="UP000242999">
    <property type="component" value="Unassembled WGS sequence"/>
</dbReference>
<keyword evidence="5" id="KW-0472">Membrane</keyword>
<dbReference type="InterPro" id="IPR004089">
    <property type="entry name" value="MCPsignal_dom"/>
</dbReference>
<dbReference type="PANTHER" id="PTHR43531:SF11">
    <property type="entry name" value="METHYL-ACCEPTING CHEMOTAXIS PROTEIN 3"/>
    <property type="match status" value="1"/>
</dbReference>
<dbReference type="Gene3D" id="1.10.287.950">
    <property type="entry name" value="Methyl-accepting chemotaxis protein"/>
    <property type="match status" value="1"/>
</dbReference>
<feature type="domain" description="PAS" evidence="7">
    <location>
        <begin position="54"/>
        <end position="100"/>
    </location>
</feature>
<comment type="similarity">
    <text evidence="3">Belongs to the methyl-accepting chemotaxis (MCP) protein family.</text>
</comment>
<keyword evidence="5" id="KW-0812">Transmembrane</keyword>
<reference evidence="9" key="1">
    <citation type="submission" date="2016-10" db="EMBL/GenBank/DDBJ databases">
        <authorList>
            <person name="Varghese N."/>
            <person name="Submissions S."/>
        </authorList>
    </citation>
    <scope>NUCLEOTIDE SEQUENCE [LARGE SCALE GENOMIC DNA]</scope>
    <source>
        <strain evidence="9">DSM 7165</strain>
    </source>
</reference>
<evidence type="ECO:0000259" key="7">
    <source>
        <dbReference type="PROSITE" id="PS50112"/>
    </source>
</evidence>
<dbReference type="EMBL" id="FNYH01000010">
    <property type="protein sequence ID" value="SEI78392.1"/>
    <property type="molecule type" value="Genomic_DNA"/>
</dbReference>
<feature type="transmembrane region" description="Helical" evidence="5">
    <location>
        <begin position="7"/>
        <end position="23"/>
    </location>
</feature>
<dbReference type="PANTHER" id="PTHR43531">
    <property type="entry name" value="PROTEIN ICFG"/>
    <property type="match status" value="1"/>
</dbReference>
<dbReference type="InterPro" id="IPR000014">
    <property type="entry name" value="PAS"/>
</dbReference>
<evidence type="ECO:0000256" key="3">
    <source>
        <dbReference type="ARBA" id="ARBA00029447"/>
    </source>
</evidence>
<dbReference type="PRINTS" id="PR00260">
    <property type="entry name" value="CHEMTRNSDUCR"/>
</dbReference>
<keyword evidence="2 4" id="KW-0807">Transducer</keyword>
<dbReference type="PROSITE" id="PS50112">
    <property type="entry name" value="PAS"/>
    <property type="match status" value="1"/>
</dbReference>
<dbReference type="SUPFAM" id="SSF58104">
    <property type="entry name" value="Methyl-accepting chemotaxis protein (MCP) signaling domain"/>
    <property type="match status" value="1"/>
</dbReference>
<sequence>MTQHIKNAAYILHAGMFLLLAFLALEQPILIAGIVIQLSLLAIGFKNQQITAEKIHLYKQIIDAIENPLSVTDMEMRWTFVNKAATEPLGVTRDAVLGKNCHNWGANICQTDKCGINCLRKGQDTTFFRQWDKDFKVTSKYLLGLKGEKIGHVEIVQDISEKTALQNVYQDLVRVSSHLTERSRGLNLASDSLSQGVSQQASALTQIGVSLDSSVADANKNAKQATSASQLAEQASRMAAEAAKDMAEFETTMADITQSSEAIQGIIQVIDDIAAQTNLLALNASIEAARAGEMGRGFAVVADEVRQLAERSTKAAQQSSEHLQHSINSVEQGNRIAGYCAQSLQDVAKQLTEIHQMVAEIDNNSNQQAIHLDQIHQSISEIDEVIHKSAASAEETRTTASEFSQLSNDMEYQLRGISAIEDLIAANKIQVTQIS</sequence>
<evidence type="ECO:0000256" key="4">
    <source>
        <dbReference type="PROSITE-ProRule" id="PRU00284"/>
    </source>
</evidence>
<evidence type="ECO:0000313" key="9">
    <source>
        <dbReference type="Proteomes" id="UP000242999"/>
    </source>
</evidence>
<accession>A0A1H6TRM7</accession>
<dbReference type="AlphaFoldDB" id="A0A1H6TRM7"/>
<keyword evidence="1" id="KW-0145">Chemotaxis</keyword>
<evidence type="ECO:0000256" key="1">
    <source>
        <dbReference type="ARBA" id="ARBA00022500"/>
    </source>
</evidence>
<organism evidence="8 9">
    <name type="scientific">Allopseudospirillum japonicum</name>
    <dbReference type="NCBI Taxonomy" id="64971"/>
    <lineage>
        <taxon>Bacteria</taxon>
        <taxon>Pseudomonadati</taxon>
        <taxon>Pseudomonadota</taxon>
        <taxon>Gammaproteobacteria</taxon>
        <taxon>Oceanospirillales</taxon>
        <taxon>Oceanospirillaceae</taxon>
        <taxon>Allopseudospirillum</taxon>
    </lineage>
</organism>
<keyword evidence="5" id="KW-1133">Transmembrane helix</keyword>
<dbReference type="InterPro" id="IPR035965">
    <property type="entry name" value="PAS-like_dom_sf"/>
</dbReference>
<dbReference type="GO" id="GO:0004888">
    <property type="term" value="F:transmembrane signaling receptor activity"/>
    <property type="evidence" value="ECO:0007669"/>
    <property type="project" value="InterPro"/>
</dbReference>
<evidence type="ECO:0000313" key="8">
    <source>
        <dbReference type="EMBL" id="SEI78392.1"/>
    </source>
</evidence>
<dbReference type="PROSITE" id="PS50111">
    <property type="entry name" value="CHEMOTAXIS_TRANSDUC_2"/>
    <property type="match status" value="1"/>
</dbReference>
<gene>
    <name evidence="8" type="ORF">SAMN05421831_11037</name>
</gene>
<protein>
    <submittedName>
        <fullName evidence="8">Methyl-accepting chemotaxis protein</fullName>
    </submittedName>
</protein>
<dbReference type="NCBIfam" id="TIGR00229">
    <property type="entry name" value="sensory_box"/>
    <property type="match status" value="1"/>
</dbReference>
<dbReference type="STRING" id="64971.SAMN05421831_11037"/>
<proteinExistence type="inferred from homology"/>
<dbReference type="Gene3D" id="3.30.450.20">
    <property type="entry name" value="PAS domain"/>
    <property type="match status" value="1"/>
</dbReference>
<dbReference type="GO" id="GO:0007165">
    <property type="term" value="P:signal transduction"/>
    <property type="evidence" value="ECO:0007669"/>
    <property type="project" value="UniProtKB-KW"/>
</dbReference>
<dbReference type="SUPFAM" id="SSF55785">
    <property type="entry name" value="PYP-like sensor domain (PAS domain)"/>
    <property type="match status" value="1"/>
</dbReference>
<dbReference type="RefSeq" id="WP_093311009.1">
    <property type="nucleotide sequence ID" value="NZ_FNYH01000010.1"/>
</dbReference>
<dbReference type="Pfam" id="PF00015">
    <property type="entry name" value="MCPsignal"/>
    <property type="match status" value="1"/>
</dbReference>